<protein>
    <submittedName>
        <fullName evidence="1">Uncharacterized protein</fullName>
    </submittedName>
</protein>
<keyword evidence="2" id="KW-1185">Reference proteome</keyword>
<dbReference type="AlphaFoldDB" id="A0A1E1LNN6"/>
<reference evidence="2" key="1">
    <citation type="submission" date="2016-03" db="EMBL/GenBank/DDBJ databases">
        <authorList>
            <person name="Ploux O."/>
        </authorList>
    </citation>
    <scope>NUCLEOTIDE SEQUENCE [LARGE SCALE GENOMIC DNA]</scope>
    <source>
        <strain evidence="2">UK7</strain>
    </source>
</reference>
<dbReference type="Proteomes" id="UP000178129">
    <property type="component" value="Unassembled WGS sequence"/>
</dbReference>
<dbReference type="EMBL" id="FJUW01000068">
    <property type="protein sequence ID" value="CZT12085.1"/>
    <property type="molecule type" value="Genomic_DNA"/>
</dbReference>
<organism evidence="1 2">
    <name type="scientific">Rhynchosporium graminicola</name>
    <dbReference type="NCBI Taxonomy" id="2792576"/>
    <lineage>
        <taxon>Eukaryota</taxon>
        <taxon>Fungi</taxon>
        <taxon>Dikarya</taxon>
        <taxon>Ascomycota</taxon>
        <taxon>Pezizomycotina</taxon>
        <taxon>Leotiomycetes</taxon>
        <taxon>Helotiales</taxon>
        <taxon>Ploettnerulaceae</taxon>
        <taxon>Rhynchosporium</taxon>
    </lineage>
</organism>
<name>A0A1E1LNN6_9HELO</name>
<comment type="caution">
    <text evidence="1">The sequence shown here is derived from an EMBL/GenBank/DDBJ whole genome shotgun (WGS) entry which is preliminary data.</text>
</comment>
<evidence type="ECO:0000313" key="1">
    <source>
        <dbReference type="EMBL" id="CZT12085.1"/>
    </source>
</evidence>
<dbReference type="NCBIfam" id="NF040572">
    <property type="entry name" value="heme_bind_FMP"/>
    <property type="match status" value="1"/>
</dbReference>
<dbReference type="InterPro" id="IPR047975">
    <property type="entry name" value="Heme_bind_FMP"/>
</dbReference>
<gene>
    <name evidence="1" type="ORF">RCO7_11135</name>
</gene>
<accession>A0A1E1LNN6</accession>
<dbReference type="InParanoid" id="A0A1E1LNN6"/>
<proteinExistence type="predicted"/>
<sequence length="470" mass="51505">MNKTTNTSQTGVNAEGLTEPSQLQEIVNGFSNFLSVPTSFKITEVDGLTSPRPNIKGDANNDLEYSATLSVTAGHDLHSDPPQPRPDPGELNILAKLKGDFHGAGLNMIFRPSYGNIRRNNVLEYNVTEETTQFLEDIGDVHNRGLGRQPDIILKAVPYMQTVKDMLDADTGRADRADGGIPIHFESGMFLRTPPTVVRPGVPKGTISRLASIPHGTVINCQGFEPDMKTPKPGSPEIRPISVLPFPMGSPEDLVTFADFFPQLNFSRSYELRIPREIKSGGVLNEPLMLDPNRMLEEFNKNSTKKTIKEHHYFFIHSDPSVSGIPGGGTANIAFLAGSGELDGPNGRQQNPGPNANGVRVGCEYWISTVEYDVLLPEGDFSGDKKSKVILESEARKEEKAAGKIVVSPSFILELDMKIPPSKIVKLEATQIQYSQNVTLDFDEMGWPHISVATLSPLHPVQVPDFKLIL</sequence>
<evidence type="ECO:0000313" key="2">
    <source>
        <dbReference type="Proteomes" id="UP000178129"/>
    </source>
</evidence>